<dbReference type="GO" id="GO:0042597">
    <property type="term" value="C:periplasmic space"/>
    <property type="evidence" value="ECO:0007669"/>
    <property type="project" value="UniProtKB-SubCell"/>
</dbReference>
<dbReference type="PANTHER" id="PTHR33376">
    <property type="match status" value="1"/>
</dbReference>
<protein>
    <submittedName>
        <fullName evidence="5">TRAP-type C4-dicarboxylate transport system, substrate-binding protein</fullName>
    </submittedName>
</protein>
<dbReference type="CDD" id="cd13665">
    <property type="entry name" value="PBP2_TRAP_Dctp3_4"/>
    <property type="match status" value="1"/>
</dbReference>
<dbReference type="GO" id="GO:0055085">
    <property type="term" value="P:transmembrane transport"/>
    <property type="evidence" value="ECO:0007669"/>
    <property type="project" value="InterPro"/>
</dbReference>
<dbReference type="PANTHER" id="PTHR33376:SF15">
    <property type="entry name" value="BLL6794 PROTEIN"/>
    <property type="match status" value="1"/>
</dbReference>
<evidence type="ECO:0000256" key="2">
    <source>
        <dbReference type="ARBA" id="ARBA00022729"/>
    </source>
</evidence>
<dbReference type="Pfam" id="PF03480">
    <property type="entry name" value="DctP"/>
    <property type="match status" value="1"/>
</dbReference>
<keyword evidence="6" id="KW-1185">Reference proteome</keyword>
<gene>
    <name evidence="5" type="ORF">SAMN05216257_101341</name>
</gene>
<dbReference type="EMBL" id="FNFV01000001">
    <property type="protein sequence ID" value="SDK02667.1"/>
    <property type="molecule type" value="Genomic_DNA"/>
</dbReference>
<evidence type="ECO:0000256" key="1">
    <source>
        <dbReference type="ARBA" id="ARBA00004418"/>
    </source>
</evidence>
<dbReference type="Proteomes" id="UP000199328">
    <property type="component" value="Unassembled WGS sequence"/>
</dbReference>
<proteinExistence type="predicted"/>
<accession>A0A1G8YJ31</accession>
<dbReference type="NCBIfam" id="NF037995">
    <property type="entry name" value="TRAP_S1"/>
    <property type="match status" value="1"/>
</dbReference>
<dbReference type="InterPro" id="IPR038404">
    <property type="entry name" value="TRAP_DctP_sf"/>
</dbReference>
<sequence length="337" mass="35963">MKHLVKTLVVSAALAVTTLAAQAAEKTLIISSWAPPTHGVNAILWPKLIEEIEKATDGRVTAEIKYGLAAPPAQFDLILDGAADITWIFHGYNPGRFVATKLIELPGYEGNAEAASVAYWRAHEKFLAPADEHRGVKLIALMTHGPGLLHSAEKVTRLDQISGMKLRLGGGVSGDVGAALGATGIRVPAPKVYETLASKAADGVMMPMEGKKSFKLYEVAPHTYTVPGGFYRGSFAIIMNQDTFEGLSDEDKAALEGVFGEHLSRIAGAMWDQIDAEGLETLKSTPGNTLNEATPEDAAKWQELTGPIIEKVLAEVAAQGIDAKAARDFIAETMANY</sequence>
<evidence type="ECO:0000256" key="4">
    <source>
        <dbReference type="SAM" id="SignalP"/>
    </source>
</evidence>
<dbReference type="InterPro" id="IPR018389">
    <property type="entry name" value="DctP_fam"/>
</dbReference>
<dbReference type="OrthoDB" id="7822595at2"/>
<feature type="signal peptide" evidence="4">
    <location>
        <begin position="1"/>
        <end position="23"/>
    </location>
</feature>
<evidence type="ECO:0000256" key="3">
    <source>
        <dbReference type="ARBA" id="ARBA00022764"/>
    </source>
</evidence>
<evidence type="ECO:0000313" key="6">
    <source>
        <dbReference type="Proteomes" id="UP000199328"/>
    </source>
</evidence>
<dbReference type="RefSeq" id="WP_092497532.1">
    <property type="nucleotide sequence ID" value="NZ_FNFV01000001.1"/>
</dbReference>
<comment type="subcellular location">
    <subcellularLocation>
        <location evidence="1">Periplasm</location>
    </subcellularLocation>
</comment>
<dbReference type="STRING" id="990712.SAMN05216257_101341"/>
<organism evidence="5 6">
    <name type="scientific">Meinhardsimonia xiamenensis</name>
    <dbReference type="NCBI Taxonomy" id="990712"/>
    <lineage>
        <taxon>Bacteria</taxon>
        <taxon>Pseudomonadati</taxon>
        <taxon>Pseudomonadota</taxon>
        <taxon>Alphaproteobacteria</taxon>
        <taxon>Rhodobacterales</taxon>
        <taxon>Paracoccaceae</taxon>
        <taxon>Meinhardsimonia</taxon>
    </lineage>
</organism>
<feature type="chain" id="PRO_5011523771" evidence="4">
    <location>
        <begin position="24"/>
        <end position="337"/>
    </location>
</feature>
<dbReference type="AlphaFoldDB" id="A0A1G8YJ31"/>
<evidence type="ECO:0000313" key="5">
    <source>
        <dbReference type="EMBL" id="SDK02667.1"/>
    </source>
</evidence>
<keyword evidence="3" id="KW-0574">Periplasm</keyword>
<dbReference type="Gene3D" id="3.40.190.170">
    <property type="entry name" value="Bacterial extracellular solute-binding protein, family 7"/>
    <property type="match status" value="1"/>
</dbReference>
<keyword evidence="2 4" id="KW-0732">Signal</keyword>
<reference evidence="6" key="1">
    <citation type="submission" date="2016-10" db="EMBL/GenBank/DDBJ databases">
        <authorList>
            <person name="Varghese N."/>
            <person name="Submissions S."/>
        </authorList>
    </citation>
    <scope>NUCLEOTIDE SEQUENCE [LARGE SCALE GENOMIC DNA]</scope>
    <source>
        <strain evidence="6">CGMCC 1.10789</strain>
    </source>
</reference>
<name>A0A1G8YJ31_9RHOB</name>